<name>A0A9W6FQC3_9MICO</name>
<dbReference type="EMBL" id="BSDP01000001">
    <property type="protein sequence ID" value="GLI28919.1"/>
    <property type="molecule type" value="Genomic_DNA"/>
</dbReference>
<dbReference type="PANTHER" id="PTHR46193:SF18">
    <property type="entry name" value="HEXITOL PHOSPHATASE B"/>
    <property type="match status" value="1"/>
</dbReference>
<protein>
    <submittedName>
        <fullName evidence="6">Haloacid dehalogenase</fullName>
    </submittedName>
</protein>
<gene>
    <name evidence="6" type="ORF">ARHIZOSPH14_31610</name>
</gene>
<dbReference type="InterPro" id="IPR023198">
    <property type="entry name" value="PGP-like_dom2"/>
</dbReference>
<evidence type="ECO:0000256" key="1">
    <source>
        <dbReference type="ARBA" id="ARBA00001946"/>
    </source>
</evidence>
<evidence type="ECO:0000256" key="3">
    <source>
        <dbReference type="ARBA" id="ARBA00022723"/>
    </source>
</evidence>
<comment type="similarity">
    <text evidence="2">Belongs to the HAD-like hydrolase superfamily. CbbY/CbbZ/Gph/YieH family.</text>
</comment>
<accession>A0A9W6FQC3</accession>
<keyword evidence="4" id="KW-0460">Magnesium</keyword>
<evidence type="ECO:0000256" key="4">
    <source>
        <dbReference type="ARBA" id="ARBA00022842"/>
    </source>
</evidence>
<keyword evidence="7" id="KW-1185">Reference proteome</keyword>
<keyword evidence="3" id="KW-0479">Metal-binding</keyword>
<dbReference type="AlphaFoldDB" id="A0A9W6FQC3"/>
<dbReference type="InterPro" id="IPR023214">
    <property type="entry name" value="HAD_sf"/>
</dbReference>
<dbReference type="Proteomes" id="UP001144396">
    <property type="component" value="Unassembled WGS sequence"/>
</dbReference>
<dbReference type="InterPro" id="IPR006439">
    <property type="entry name" value="HAD-SF_hydro_IA"/>
</dbReference>
<dbReference type="Gene3D" id="3.40.50.1000">
    <property type="entry name" value="HAD superfamily/HAD-like"/>
    <property type="match status" value="1"/>
</dbReference>
<evidence type="ECO:0000256" key="5">
    <source>
        <dbReference type="ARBA" id="ARBA00023277"/>
    </source>
</evidence>
<keyword evidence="5" id="KW-0119">Carbohydrate metabolism</keyword>
<dbReference type="SFLD" id="SFLDG01129">
    <property type="entry name" value="C1.5:_HAD__Beta-PGM__Phosphata"/>
    <property type="match status" value="1"/>
</dbReference>
<dbReference type="SFLD" id="SFLDS00003">
    <property type="entry name" value="Haloacid_Dehalogenase"/>
    <property type="match status" value="1"/>
</dbReference>
<evidence type="ECO:0000313" key="7">
    <source>
        <dbReference type="Proteomes" id="UP001144396"/>
    </source>
</evidence>
<organism evidence="6 7">
    <name type="scientific">Agromyces rhizosphaerae</name>
    <dbReference type="NCBI Taxonomy" id="88374"/>
    <lineage>
        <taxon>Bacteria</taxon>
        <taxon>Bacillati</taxon>
        <taxon>Actinomycetota</taxon>
        <taxon>Actinomycetes</taxon>
        <taxon>Micrococcales</taxon>
        <taxon>Microbacteriaceae</taxon>
        <taxon>Agromyces</taxon>
    </lineage>
</organism>
<proteinExistence type="inferred from homology"/>
<dbReference type="InterPro" id="IPR051600">
    <property type="entry name" value="Beta-PGM-like"/>
</dbReference>
<dbReference type="RefSeq" id="WP_281886694.1">
    <property type="nucleotide sequence ID" value="NZ_BSDP01000001.1"/>
</dbReference>
<dbReference type="NCBIfam" id="TIGR01509">
    <property type="entry name" value="HAD-SF-IA-v3"/>
    <property type="match status" value="1"/>
</dbReference>
<comment type="caution">
    <text evidence="6">The sequence shown here is derived from an EMBL/GenBank/DDBJ whole genome shotgun (WGS) entry which is preliminary data.</text>
</comment>
<evidence type="ECO:0000313" key="6">
    <source>
        <dbReference type="EMBL" id="GLI28919.1"/>
    </source>
</evidence>
<dbReference type="GO" id="GO:0046872">
    <property type="term" value="F:metal ion binding"/>
    <property type="evidence" value="ECO:0007669"/>
    <property type="project" value="UniProtKB-KW"/>
</dbReference>
<dbReference type="PRINTS" id="PR00413">
    <property type="entry name" value="HADHALOGNASE"/>
</dbReference>
<dbReference type="CDD" id="cd07505">
    <property type="entry name" value="HAD_BPGM-like"/>
    <property type="match status" value="1"/>
</dbReference>
<dbReference type="SUPFAM" id="SSF56784">
    <property type="entry name" value="HAD-like"/>
    <property type="match status" value="1"/>
</dbReference>
<sequence length="226" mass="24125">MNQALPAAVLWDMDGTLVDTEPYWIRAETALVESYGGTWTHEDGLQLVGSGLWDSARILQRYGVDLPADRIVHGLTDEVRALLATEGVPWQPGARELLQAVRERGIRTALVTMSIRSMADDVVAAMGFEAFDAVVSGDEVEHPKPHPDPYLRGAELLEVPIGRCLAIEDSPTGLASAMGAGAVTLGVPHILPLDDAPADARWASLDGRTVDDLAAVFAAARTGEHA</sequence>
<dbReference type="Pfam" id="PF00702">
    <property type="entry name" value="Hydrolase"/>
    <property type="match status" value="1"/>
</dbReference>
<dbReference type="Gene3D" id="1.10.150.240">
    <property type="entry name" value="Putative phosphatase, domain 2"/>
    <property type="match status" value="1"/>
</dbReference>
<dbReference type="PANTHER" id="PTHR46193">
    <property type="entry name" value="6-PHOSPHOGLUCONATE PHOSPHATASE"/>
    <property type="match status" value="1"/>
</dbReference>
<comment type="cofactor">
    <cofactor evidence="1">
        <name>Mg(2+)</name>
        <dbReference type="ChEBI" id="CHEBI:18420"/>
    </cofactor>
</comment>
<dbReference type="InterPro" id="IPR036412">
    <property type="entry name" value="HAD-like_sf"/>
</dbReference>
<evidence type="ECO:0000256" key="2">
    <source>
        <dbReference type="ARBA" id="ARBA00006171"/>
    </source>
</evidence>
<reference evidence="6" key="1">
    <citation type="submission" date="2022-12" db="EMBL/GenBank/DDBJ databases">
        <title>Reference genome sequencing for broad-spectrum identification of bacterial and archaeal isolates by mass spectrometry.</title>
        <authorList>
            <person name="Sekiguchi Y."/>
            <person name="Tourlousse D.M."/>
        </authorList>
    </citation>
    <scope>NUCLEOTIDE SEQUENCE</scope>
    <source>
        <strain evidence="6">14</strain>
    </source>
</reference>
<dbReference type="GO" id="GO:0003824">
    <property type="term" value="F:catalytic activity"/>
    <property type="evidence" value="ECO:0007669"/>
    <property type="project" value="UniProtKB-ARBA"/>
</dbReference>